<dbReference type="EMBL" id="MNQR01000049">
    <property type="protein sequence ID" value="OKZ07039.1"/>
    <property type="molecule type" value="Genomic_DNA"/>
</dbReference>
<reference evidence="4 5" key="1">
    <citation type="journal article" date="2016" name="Nat. Biotechnol.">
        <title>Measurement of bacterial replication rates in microbial communities.</title>
        <authorList>
            <person name="Brown C.T."/>
            <person name="Olm M.R."/>
            <person name="Thomas B.C."/>
            <person name="Banfield J.F."/>
        </authorList>
    </citation>
    <scope>NUCLEOTIDE SEQUENCE [LARGE SCALE GENOMIC DNA]</scope>
    <source>
        <strain evidence="4">45_130</strain>
    </source>
</reference>
<proteinExistence type="predicted"/>
<dbReference type="SUPFAM" id="SSF54106">
    <property type="entry name" value="LysM domain"/>
    <property type="match status" value="1"/>
</dbReference>
<dbReference type="Pfam" id="PF01476">
    <property type="entry name" value="LysM"/>
    <property type="match status" value="1"/>
</dbReference>
<feature type="region of interest" description="Disordered" evidence="1">
    <location>
        <begin position="232"/>
        <end position="355"/>
    </location>
</feature>
<feature type="signal peptide" evidence="2">
    <location>
        <begin position="1"/>
        <end position="19"/>
    </location>
</feature>
<evidence type="ECO:0000313" key="4">
    <source>
        <dbReference type="EMBL" id="OKZ07039.1"/>
    </source>
</evidence>
<dbReference type="PROSITE" id="PS51782">
    <property type="entry name" value="LYSM"/>
    <property type="match status" value="1"/>
</dbReference>
<name>A0A854C321_9BACT</name>
<feature type="region of interest" description="Disordered" evidence="1">
    <location>
        <begin position="76"/>
        <end position="95"/>
    </location>
</feature>
<evidence type="ECO:0000259" key="3">
    <source>
        <dbReference type="PROSITE" id="PS51782"/>
    </source>
</evidence>
<dbReference type="InterPro" id="IPR036779">
    <property type="entry name" value="LysM_dom_sf"/>
</dbReference>
<dbReference type="InterPro" id="IPR018392">
    <property type="entry name" value="LysM"/>
</dbReference>
<evidence type="ECO:0000313" key="5">
    <source>
        <dbReference type="Proteomes" id="UP000186685"/>
    </source>
</evidence>
<comment type="caution">
    <text evidence="4">The sequence shown here is derived from an EMBL/GenBank/DDBJ whole genome shotgun (WGS) entry which is preliminary data.</text>
</comment>
<feature type="chain" id="PRO_5032537098" description="LysM domain-containing protein" evidence="2">
    <location>
        <begin position="20"/>
        <end position="395"/>
    </location>
</feature>
<feature type="compositionally biased region" description="Polar residues" evidence="1">
    <location>
        <begin position="315"/>
        <end position="335"/>
    </location>
</feature>
<evidence type="ECO:0000256" key="2">
    <source>
        <dbReference type="SAM" id="SignalP"/>
    </source>
</evidence>
<feature type="compositionally biased region" description="Basic and acidic residues" evidence="1">
    <location>
        <begin position="86"/>
        <end position="95"/>
    </location>
</feature>
<feature type="compositionally biased region" description="Basic and acidic residues" evidence="1">
    <location>
        <begin position="295"/>
        <end position="314"/>
    </location>
</feature>
<dbReference type="SMART" id="SM00257">
    <property type="entry name" value="LysM"/>
    <property type="match status" value="1"/>
</dbReference>
<protein>
    <recommendedName>
        <fullName evidence="3">LysM domain-containing protein</fullName>
    </recommendedName>
</protein>
<organism evidence="4 5">
    <name type="scientific">Phocaeicola plebeius</name>
    <dbReference type="NCBI Taxonomy" id="310297"/>
    <lineage>
        <taxon>Bacteria</taxon>
        <taxon>Pseudomonadati</taxon>
        <taxon>Bacteroidota</taxon>
        <taxon>Bacteroidia</taxon>
        <taxon>Bacteroidales</taxon>
        <taxon>Bacteroidaceae</taxon>
        <taxon>Phocaeicola</taxon>
    </lineage>
</organism>
<dbReference type="AlphaFoldDB" id="A0A854C321"/>
<accession>A0A854C321</accession>
<feature type="domain" description="LysM" evidence="3">
    <location>
        <begin position="23"/>
        <end position="69"/>
    </location>
</feature>
<dbReference type="CDD" id="cd00118">
    <property type="entry name" value="LysM"/>
    <property type="match status" value="1"/>
</dbReference>
<keyword evidence="2" id="KW-0732">Signal</keyword>
<dbReference type="Gene3D" id="3.10.350.10">
    <property type="entry name" value="LysM domain"/>
    <property type="match status" value="1"/>
</dbReference>
<sequence>MKIIFLFLAVAGLCFSLHAQDTKQHTVQRGETFALIAKRYGLTEEEVRAANPNHSVCYTGLKLQIPVKVEPLSADGGAALTSTTPEDAKAKRTAERKSSRKAFWKGLGDFIVGVADGMNESGLLEETGSTGALIGSTADLVNSIRGEESHYGDVASVSRAESNTSSYENPSSTENADMNALQQRIASIDQRINEIGEEQVRLLREKESSDAKMISSAGTAVKMQTGSNFTRNFSASRARKQAEVRAQAQAPYRSQNNAVKRRIQQLHDEKSSLLKERSRLSQQLADMQSMDTYADDSRSDSREEKNQELKEKSKQASFEKNNRRSYQSQISTCESSLVDRRSNPERFLNGGETPSQFASEVKRLQKKIRGLLKEYETKSGGEILPHDESLLRWNP</sequence>
<feature type="region of interest" description="Disordered" evidence="1">
    <location>
        <begin position="152"/>
        <end position="176"/>
    </location>
</feature>
<feature type="compositionally biased region" description="Polar residues" evidence="1">
    <location>
        <begin position="159"/>
        <end position="176"/>
    </location>
</feature>
<dbReference type="Proteomes" id="UP000186685">
    <property type="component" value="Unassembled WGS sequence"/>
</dbReference>
<gene>
    <name evidence="4" type="ORF">BHV76_10620</name>
</gene>
<feature type="compositionally biased region" description="Basic and acidic residues" evidence="1">
    <location>
        <begin position="265"/>
        <end position="279"/>
    </location>
</feature>
<evidence type="ECO:0000256" key="1">
    <source>
        <dbReference type="SAM" id="MobiDB-lite"/>
    </source>
</evidence>